<evidence type="ECO:0000313" key="1">
    <source>
        <dbReference type="EMBL" id="KAJ4015534.1"/>
    </source>
</evidence>
<evidence type="ECO:0000313" key="2">
    <source>
        <dbReference type="Proteomes" id="UP001152130"/>
    </source>
</evidence>
<reference evidence="1" key="1">
    <citation type="submission" date="2022-10" db="EMBL/GenBank/DDBJ databases">
        <title>Fusarium specimens isolated from Avocado Roots.</title>
        <authorList>
            <person name="Stajich J."/>
            <person name="Roper C."/>
            <person name="Heimlech-Rivalta G."/>
        </authorList>
    </citation>
    <scope>NUCLEOTIDE SEQUENCE</scope>
    <source>
        <strain evidence="1">CF00143</strain>
    </source>
</reference>
<dbReference type="Proteomes" id="UP001152130">
    <property type="component" value="Unassembled WGS sequence"/>
</dbReference>
<protein>
    <submittedName>
        <fullName evidence="1">Uncharacterized protein</fullName>
    </submittedName>
</protein>
<dbReference type="EMBL" id="JAPDHF010000007">
    <property type="protein sequence ID" value="KAJ4015534.1"/>
    <property type="molecule type" value="Genomic_DNA"/>
</dbReference>
<sequence length="236" mass="26815">MRELTSRRCTIFNMLHNGVLALMYRANAVKVSQQRAFDGLSLSPLSNASQLEDYWAAFSKATARDEQPQSSELELFADQLCPRGWKELLATDLEVPFRVPHTHPSLSDQHRMRIRSLYATFVGLKRRDGSMAIEDQIEYKVSLGPLMVDRASPREGARSSDATIVQYYREPRVLKKTGKKNDLLDDEHQFSRVSLCCRGSIAFKRSAVEDSRTGWDLSTITDIQITCGYETLVFSD</sequence>
<comment type="caution">
    <text evidence="1">The sequence shown here is derived from an EMBL/GenBank/DDBJ whole genome shotgun (WGS) entry which is preliminary data.</text>
</comment>
<organism evidence="1 2">
    <name type="scientific">Fusarium irregulare</name>
    <dbReference type="NCBI Taxonomy" id="2494466"/>
    <lineage>
        <taxon>Eukaryota</taxon>
        <taxon>Fungi</taxon>
        <taxon>Dikarya</taxon>
        <taxon>Ascomycota</taxon>
        <taxon>Pezizomycotina</taxon>
        <taxon>Sordariomycetes</taxon>
        <taxon>Hypocreomycetidae</taxon>
        <taxon>Hypocreales</taxon>
        <taxon>Nectriaceae</taxon>
        <taxon>Fusarium</taxon>
        <taxon>Fusarium incarnatum-equiseti species complex</taxon>
    </lineage>
</organism>
<gene>
    <name evidence="1" type="ORF">NW766_005879</name>
</gene>
<accession>A0A9W8PRE7</accession>
<name>A0A9W8PRE7_9HYPO</name>
<proteinExistence type="predicted"/>
<dbReference type="AlphaFoldDB" id="A0A9W8PRE7"/>
<keyword evidence="2" id="KW-1185">Reference proteome</keyword>